<dbReference type="InterPro" id="IPR000131">
    <property type="entry name" value="ATP_synth_F1_gsu"/>
</dbReference>
<dbReference type="PROSITE" id="PS00153">
    <property type="entry name" value="ATPASE_GAMMA"/>
    <property type="match status" value="1"/>
</dbReference>
<evidence type="ECO:0000256" key="3">
    <source>
        <dbReference type="ARBA" id="ARBA00007681"/>
    </source>
</evidence>
<comment type="subunit">
    <text evidence="10">F-type ATPases have 2 components, CF(1) - the catalytic core - and CF(0) - the membrane proton channel. CF(1) has five subunits: alpha(3), beta(3), gamma(1), delta(1), epsilon(1). CF(0) has three main subunits: a, b and c.</text>
</comment>
<dbReference type="Proteomes" id="UP000034837">
    <property type="component" value="Unassembled WGS sequence"/>
</dbReference>
<comment type="caution">
    <text evidence="11">The sequence shown here is derived from an EMBL/GenBank/DDBJ whole genome shotgun (WGS) entry which is preliminary data.</text>
</comment>
<dbReference type="Gene3D" id="3.40.1380.10">
    <property type="match status" value="1"/>
</dbReference>
<dbReference type="InterPro" id="IPR023632">
    <property type="entry name" value="ATP_synth_F1_gsu_CS"/>
</dbReference>
<accession>A0A0G1A8Y4</accession>
<dbReference type="PATRIC" id="fig|1619039.3.peg.162"/>
<keyword evidence="8 10" id="KW-0139">CF(1)</keyword>
<dbReference type="CDD" id="cd12151">
    <property type="entry name" value="F1-ATPase_gamma"/>
    <property type="match status" value="1"/>
</dbReference>
<evidence type="ECO:0000256" key="5">
    <source>
        <dbReference type="ARBA" id="ARBA00022781"/>
    </source>
</evidence>
<evidence type="ECO:0000256" key="10">
    <source>
        <dbReference type="HAMAP-Rule" id="MF_00815"/>
    </source>
</evidence>
<organism evidence="11 12">
    <name type="scientific">Candidatus Magasanikbacteria bacterium GW2011_GWA2_42_32</name>
    <dbReference type="NCBI Taxonomy" id="1619039"/>
    <lineage>
        <taxon>Bacteria</taxon>
        <taxon>Candidatus Magasanikiibacteriota</taxon>
    </lineage>
</organism>
<keyword evidence="10" id="KW-1003">Cell membrane</keyword>
<dbReference type="AlphaFoldDB" id="A0A0G1A8Y4"/>
<dbReference type="HAMAP" id="MF_00815">
    <property type="entry name" value="ATP_synth_gamma_bact"/>
    <property type="match status" value="1"/>
</dbReference>
<evidence type="ECO:0000313" key="11">
    <source>
        <dbReference type="EMBL" id="KKS57512.1"/>
    </source>
</evidence>
<dbReference type="Gene3D" id="1.10.287.80">
    <property type="entry name" value="ATP synthase, gamma subunit, helix hairpin domain"/>
    <property type="match status" value="2"/>
</dbReference>
<dbReference type="GO" id="GO:0045259">
    <property type="term" value="C:proton-transporting ATP synthase complex"/>
    <property type="evidence" value="ECO:0007669"/>
    <property type="project" value="UniProtKB-KW"/>
</dbReference>
<evidence type="ECO:0000256" key="8">
    <source>
        <dbReference type="ARBA" id="ARBA00023196"/>
    </source>
</evidence>
<protein>
    <recommendedName>
        <fullName evidence="10">ATP synthase gamma chain</fullName>
    </recommendedName>
    <alternativeName>
        <fullName evidence="10">ATP synthase F1 sector gamma subunit</fullName>
    </alternativeName>
    <alternativeName>
        <fullName evidence="10">F-ATPase gamma subunit</fullName>
    </alternativeName>
</protein>
<keyword evidence="5 10" id="KW-0375">Hydrogen ion transport</keyword>
<keyword evidence="7 10" id="KW-0472">Membrane</keyword>
<dbReference type="PANTHER" id="PTHR11693">
    <property type="entry name" value="ATP SYNTHASE GAMMA CHAIN"/>
    <property type="match status" value="1"/>
</dbReference>
<evidence type="ECO:0000256" key="7">
    <source>
        <dbReference type="ARBA" id="ARBA00023136"/>
    </source>
</evidence>
<dbReference type="PRINTS" id="PR00126">
    <property type="entry name" value="ATPASEGAMMA"/>
</dbReference>
<evidence type="ECO:0000256" key="2">
    <source>
        <dbReference type="ARBA" id="ARBA00004170"/>
    </source>
</evidence>
<dbReference type="InterPro" id="IPR035968">
    <property type="entry name" value="ATP_synth_F1_ATPase_gsu"/>
</dbReference>
<sequence>MAVNTKAIKRRIKSVGNTKKITKAMEMVSAAKMRKAVDAAVKTRAYAALAWNLLVNLSKTQKVSLPLLEVRPVKNILIILITSNKGFCGSFNSNIIKKTAEQLLNPSNLAKQRIKEVNAEPSTEINVDILGIGKKGSEFIRRLDKNLIAAFTDLPDTPCLNDVLPVSQMIIDAYKEKKYDKVVVAYTDFKSAITQIAKLRQVLPISEFDLEKMITDLGKNLPAGSTKPEMELNEYLFEPDRDEILSVILPRLVETQIYQAVLESSASEQSARMMAMRNASDAAEDMIKDLSLAFNKARQAGITQEIAEISGGAAALG</sequence>
<evidence type="ECO:0000256" key="6">
    <source>
        <dbReference type="ARBA" id="ARBA00023065"/>
    </source>
</evidence>
<keyword evidence="4 10" id="KW-0813">Transport</keyword>
<dbReference type="GO" id="GO:0005524">
    <property type="term" value="F:ATP binding"/>
    <property type="evidence" value="ECO:0007669"/>
    <property type="project" value="UniProtKB-UniRule"/>
</dbReference>
<comment type="function">
    <text evidence="1 10">Produces ATP from ADP in the presence of a proton gradient across the membrane. The gamma chain is believed to be important in regulating ATPase activity and the flow of protons through the CF(0) complex.</text>
</comment>
<dbReference type="GO" id="GO:0005886">
    <property type="term" value="C:plasma membrane"/>
    <property type="evidence" value="ECO:0007669"/>
    <property type="project" value="UniProtKB-SubCell"/>
</dbReference>
<comment type="similarity">
    <text evidence="3 10">Belongs to the ATPase gamma chain family.</text>
</comment>
<dbReference type="GO" id="GO:0042777">
    <property type="term" value="P:proton motive force-driven plasma membrane ATP synthesis"/>
    <property type="evidence" value="ECO:0007669"/>
    <property type="project" value="UniProtKB-UniRule"/>
</dbReference>
<comment type="subcellular location">
    <subcellularLocation>
        <location evidence="10">Cell membrane</location>
        <topology evidence="10">Peripheral membrane protein</topology>
    </subcellularLocation>
    <subcellularLocation>
        <location evidence="2">Membrane</location>
        <topology evidence="2">Peripheral membrane protein</topology>
    </subcellularLocation>
</comment>
<evidence type="ECO:0000256" key="1">
    <source>
        <dbReference type="ARBA" id="ARBA00003456"/>
    </source>
</evidence>
<evidence type="ECO:0000313" key="12">
    <source>
        <dbReference type="Proteomes" id="UP000034837"/>
    </source>
</evidence>
<dbReference type="GO" id="GO:0046933">
    <property type="term" value="F:proton-transporting ATP synthase activity, rotational mechanism"/>
    <property type="evidence" value="ECO:0007669"/>
    <property type="project" value="UniProtKB-UniRule"/>
</dbReference>
<dbReference type="EMBL" id="LCDO01000001">
    <property type="protein sequence ID" value="KKS57512.1"/>
    <property type="molecule type" value="Genomic_DNA"/>
</dbReference>
<keyword evidence="9 10" id="KW-0066">ATP synthesis</keyword>
<dbReference type="PANTHER" id="PTHR11693:SF22">
    <property type="entry name" value="ATP SYNTHASE SUBUNIT GAMMA, MITOCHONDRIAL"/>
    <property type="match status" value="1"/>
</dbReference>
<evidence type="ECO:0000256" key="4">
    <source>
        <dbReference type="ARBA" id="ARBA00022448"/>
    </source>
</evidence>
<dbReference type="NCBIfam" id="TIGR01146">
    <property type="entry name" value="ATPsyn_F1gamma"/>
    <property type="match status" value="1"/>
</dbReference>
<gene>
    <name evidence="10" type="primary">atpG</name>
    <name evidence="11" type="ORF">UV20_C0001G0152</name>
</gene>
<evidence type="ECO:0000256" key="9">
    <source>
        <dbReference type="ARBA" id="ARBA00023310"/>
    </source>
</evidence>
<dbReference type="SUPFAM" id="SSF52943">
    <property type="entry name" value="ATP synthase (F1-ATPase), gamma subunit"/>
    <property type="match status" value="1"/>
</dbReference>
<name>A0A0G1A8Y4_9BACT</name>
<keyword evidence="6 10" id="KW-0406">Ion transport</keyword>
<reference evidence="11 12" key="1">
    <citation type="journal article" date="2015" name="Nature">
        <title>rRNA introns, odd ribosomes, and small enigmatic genomes across a large radiation of phyla.</title>
        <authorList>
            <person name="Brown C.T."/>
            <person name="Hug L.A."/>
            <person name="Thomas B.C."/>
            <person name="Sharon I."/>
            <person name="Castelle C.J."/>
            <person name="Singh A."/>
            <person name="Wilkins M.J."/>
            <person name="Williams K.H."/>
            <person name="Banfield J.F."/>
        </authorList>
    </citation>
    <scope>NUCLEOTIDE SEQUENCE [LARGE SCALE GENOMIC DNA]</scope>
</reference>
<dbReference type="Pfam" id="PF00231">
    <property type="entry name" value="ATP-synt"/>
    <property type="match status" value="1"/>
</dbReference>
<proteinExistence type="inferred from homology"/>